<feature type="non-terminal residue" evidence="2">
    <location>
        <position position="510"/>
    </location>
</feature>
<gene>
    <name evidence="2" type="ORF">KCU98_g13503</name>
</gene>
<evidence type="ECO:0000313" key="2">
    <source>
        <dbReference type="EMBL" id="KAG9972027.1"/>
    </source>
</evidence>
<name>A0A9P8FEI3_AURME</name>
<organism evidence="2 3">
    <name type="scientific">Aureobasidium melanogenum</name>
    <name type="common">Aureobasidium pullulans var. melanogenum</name>
    <dbReference type="NCBI Taxonomy" id="46634"/>
    <lineage>
        <taxon>Eukaryota</taxon>
        <taxon>Fungi</taxon>
        <taxon>Dikarya</taxon>
        <taxon>Ascomycota</taxon>
        <taxon>Pezizomycotina</taxon>
        <taxon>Dothideomycetes</taxon>
        <taxon>Dothideomycetidae</taxon>
        <taxon>Dothideales</taxon>
        <taxon>Saccotheciaceae</taxon>
        <taxon>Aureobasidium</taxon>
    </lineage>
</organism>
<feature type="compositionally biased region" description="Polar residues" evidence="1">
    <location>
        <begin position="299"/>
        <end position="325"/>
    </location>
</feature>
<keyword evidence="3" id="KW-1185">Reference proteome</keyword>
<accession>A0A9P8FEI3</accession>
<sequence>MAPTRSSMDRSDAQKVADSAIRRATAFQELSTRVERAQADSVGLGAVPAHLDIDEIRRQAQENAKTLTSLQQQLLVQDDQKLQRQDMQHQLDNVLVGLNTQGTLPAVTRSKAQIQAQRMACLQFLANTKTDATPQEQAKFPGLVAAAQEPEKLVPGDEYTKEHIMWALGSDTAQDFWTVDEVFQALVSARKTADQVKEAKEENRQLWDMIKQGQQTVDSNFAVVSSTLQRIDTTGQETAKTTQETAKGSRRLENNMQMVVDALGPPDGGDLKRRRPSVQFADTAGALIDRPATAPPTASRRTLPTRQSNRIGSFNQIPPTLQGQTPGAGHAGSSDETPNESETRIQTATNPESENEPSSRPRTPASTTPTSARRGGACGGRRAEIQAQRNADDVLEHVVNRDDLQAVVVSHLQSQFGLTAGSLCNVNNARFSRAMLDSASGKVCVQQKANNLGAGVPADRNGACDTCIGLKRICLQKEDDQPVKVVPLPEALRSGKTADQIGHWVQGNEV</sequence>
<evidence type="ECO:0000313" key="3">
    <source>
        <dbReference type="Proteomes" id="UP000729357"/>
    </source>
</evidence>
<dbReference type="EMBL" id="JAHFXS010002497">
    <property type="protein sequence ID" value="KAG9972027.1"/>
    <property type="molecule type" value="Genomic_DNA"/>
</dbReference>
<evidence type="ECO:0000256" key="1">
    <source>
        <dbReference type="SAM" id="MobiDB-lite"/>
    </source>
</evidence>
<protein>
    <submittedName>
        <fullName evidence="2">Uncharacterized protein</fullName>
    </submittedName>
</protein>
<reference evidence="2" key="1">
    <citation type="journal article" date="2021" name="J Fungi (Basel)">
        <title>Virulence traits and population genomics of the black yeast Aureobasidium melanogenum.</title>
        <authorList>
            <person name="Cernosa A."/>
            <person name="Sun X."/>
            <person name="Gostincar C."/>
            <person name="Fang C."/>
            <person name="Gunde-Cimerman N."/>
            <person name="Song Z."/>
        </authorList>
    </citation>
    <scope>NUCLEOTIDE SEQUENCE</scope>
    <source>
        <strain evidence="2">EXF-9298</strain>
    </source>
</reference>
<dbReference type="AlphaFoldDB" id="A0A9P8FEI3"/>
<feature type="region of interest" description="Disordered" evidence="1">
    <location>
        <begin position="281"/>
        <end position="382"/>
    </location>
</feature>
<proteinExistence type="predicted"/>
<feature type="compositionally biased region" description="Low complexity" evidence="1">
    <location>
        <begin position="358"/>
        <end position="375"/>
    </location>
</feature>
<comment type="caution">
    <text evidence="2">The sequence shown here is derived from an EMBL/GenBank/DDBJ whole genome shotgun (WGS) entry which is preliminary data.</text>
</comment>
<dbReference type="Proteomes" id="UP000729357">
    <property type="component" value="Unassembled WGS sequence"/>
</dbReference>
<reference evidence="2" key="2">
    <citation type="submission" date="2021-08" db="EMBL/GenBank/DDBJ databases">
        <authorList>
            <person name="Gostincar C."/>
            <person name="Sun X."/>
            <person name="Song Z."/>
            <person name="Gunde-Cimerman N."/>
        </authorList>
    </citation>
    <scope>NUCLEOTIDE SEQUENCE</scope>
    <source>
        <strain evidence="2">EXF-9298</strain>
    </source>
</reference>